<dbReference type="Proteomes" id="UP000807353">
    <property type="component" value="Unassembled WGS sequence"/>
</dbReference>
<feature type="domain" description="Aminotransferase class V" evidence="11">
    <location>
        <begin position="39"/>
        <end position="347"/>
    </location>
</feature>
<dbReference type="EMBL" id="MU150267">
    <property type="protein sequence ID" value="KAF9462960.1"/>
    <property type="molecule type" value="Genomic_DNA"/>
</dbReference>
<proteinExistence type="inferred from homology"/>
<dbReference type="GO" id="GO:0019265">
    <property type="term" value="P:glycine biosynthetic process, by transamination of glyoxylate"/>
    <property type="evidence" value="ECO:0007669"/>
    <property type="project" value="TreeGrafter"/>
</dbReference>
<feature type="binding site" evidence="7">
    <location>
        <position position="358"/>
    </location>
    <ligand>
        <name>substrate</name>
    </ligand>
</feature>
<dbReference type="FunFam" id="3.40.640.10:FF:000027">
    <property type="entry name" value="Serine--pyruvate aminotransferase, mitochondrial"/>
    <property type="match status" value="1"/>
</dbReference>
<keyword evidence="4" id="KW-0032">Aminotransferase</keyword>
<evidence type="ECO:0000256" key="8">
    <source>
        <dbReference type="PIRSR" id="PIRSR000524-50"/>
    </source>
</evidence>
<dbReference type="PANTHER" id="PTHR21152">
    <property type="entry name" value="AMINOTRANSFERASE CLASS V"/>
    <property type="match status" value="1"/>
</dbReference>
<keyword evidence="6 8" id="KW-0663">Pyridoxal phosphate</keyword>
<reference evidence="12" key="1">
    <citation type="submission" date="2020-11" db="EMBL/GenBank/DDBJ databases">
        <authorList>
            <consortium name="DOE Joint Genome Institute"/>
            <person name="Ahrendt S."/>
            <person name="Riley R."/>
            <person name="Andreopoulos W."/>
            <person name="Labutti K."/>
            <person name="Pangilinan J."/>
            <person name="Ruiz-Duenas F.J."/>
            <person name="Barrasa J.M."/>
            <person name="Sanchez-Garcia M."/>
            <person name="Camarero S."/>
            <person name="Miyauchi S."/>
            <person name="Serrano A."/>
            <person name="Linde D."/>
            <person name="Babiker R."/>
            <person name="Drula E."/>
            <person name="Ayuso-Fernandez I."/>
            <person name="Pacheco R."/>
            <person name="Padilla G."/>
            <person name="Ferreira P."/>
            <person name="Barriuso J."/>
            <person name="Kellner H."/>
            <person name="Castanera R."/>
            <person name="Alfaro M."/>
            <person name="Ramirez L."/>
            <person name="Pisabarro A.G."/>
            <person name="Kuo A."/>
            <person name="Tritt A."/>
            <person name="Lipzen A."/>
            <person name="He G."/>
            <person name="Yan M."/>
            <person name="Ng V."/>
            <person name="Cullen D."/>
            <person name="Martin F."/>
            <person name="Rosso M.-N."/>
            <person name="Henrissat B."/>
            <person name="Hibbett D."/>
            <person name="Martinez A.T."/>
            <person name="Grigoriev I.V."/>
        </authorList>
    </citation>
    <scope>NUCLEOTIDE SEQUENCE</scope>
    <source>
        <strain evidence="12">CBS 247.69</strain>
    </source>
</reference>
<dbReference type="PIRSF" id="PIRSF000524">
    <property type="entry name" value="SPT"/>
    <property type="match status" value="1"/>
</dbReference>
<keyword evidence="5 12" id="KW-0808">Transferase</keyword>
<dbReference type="PROSITE" id="PS00595">
    <property type="entry name" value="AA_TRANSFER_CLASS_5"/>
    <property type="match status" value="1"/>
</dbReference>
<evidence type="ECO:0000256" key="9">
    <source>
        <dbReference type="RuleBase" id="RU004075"/>
    </source>
</evidence>
<comment type="similarity">
    <text evidence="2 9">Belongs to the class-V pyridoxal-phosphate-dependent aminotransferase family.</text>
</comment>
<dbReference type="Gene3D" id="3.90.1150.10">
    <property type="entry name" value="Aspartate Aminotransferase, domain 1"/>
    <property type="match status" value="1"/>
</dbReference>
<evidence type="ECO:0000256" key="7">
    <source>
        <dbReference type="PIRSR" id="PIRSR000524-1"/>
    </source>
</evidence>
<dbReference type="SUPFAM" id="SSF53383">
    <property type="entry name" value="PLP-dependent transferases"/>
    <property type="match status" value="1"/>
</dbReference>
<evidence type="ECO:0000256" key="10">
    <source>
        <dbReference type="RuleBase" id="RU004504"/>
    </source>
</evidence>
<evidence type="ECO:0000256" key="4">
    <source>
        <dbReference type="ARBA" id="ARBA00022576"/>
    </source>
</evidence>
<dbReference type="GO" id="GO:0008453">
    <property type="term" value="F:alanine-glyoxylate transaminase activity"/>
    <property type="evidence" value="ECO:0007669"/>
    <property type="project" value="UniProtKB-EC"/>
</dbReference>
<dbReference type="GO" id="GO:0004760">
    <property type="term" value="F:L-serine-pyruvate transaminase activity"/>
    <property type="evidence" value="ECO:0007669"/>
    <property type="project" value="TreeGrafter"/>
</dbReference>
<evidence type="ECO:0000313" key="13">
    <source>
        <dbReference type="Proteomes" id="UP000807353"/>
    </source>
</evidence>
<evidence type="ECO:0000256" key="3">
    <source>
        <dbReference type="ARBA" id="ARBA00013049"/>
    </source>
</evidence>
<dbReference type="AlphaFoldDB" id="A0A9P5Y671"/>
<organism evidence="12 13">
    <name type="scientific">Collybia nuda</name>
    <dbReference type="NCBI Taxonomy" id="64659"/>
    <lineage>
        <taxon>Eukaryota</taxon>
        <taxon>Fungi</taxon>
        <taxon>Dikarya</taxon>
        <taxon>Basidiomycota</taxon>
        <taxon>Agaricomycotina</taxon>
        <taxon>Agaricomycetes</taxon>
        <taxon>Agaricomycetidae</taxon>
        <taxon>Agaricales</taxon>
        <taxon>Tricholomatineae</taxon>
        <taxon>Clitocybaceae</taxon>
        <taxon>Collybia</taxon>
    </lineage>
</organism>
<feature type="modified residue" description="N6-(pyridoxal phosphate)lysine" evidence="8">
    <location>
        <position position="204"/>
    </location>
</feature>
<dbReference type="Gene3D" id="3.40.640.10">
    <property type="entry name" value="Type I PLP-dependent aspartate aminotransferase-like (Major domain)"/>
    <property type="match status" value="1"/>
</dbReference>
<dbReference type="InterPro" id="IPR015421">
    <property type="entry name" value="PyrdxlP-dep_Trfase_major"/>
</dbReference>
<dbReference type="InterPro" id="IPR015422">
    <property type="entry name" value="PyrdxlP-dep_Trfase_small"/>
</dbReference>
<evidence type="ECO:0000256" key="5">
    <source>
        <dbReference type="ARBA" id="ARBA00022679"/>
    </source>
</evidence>
<comment type="caution">
    <text evidence="12">The sequence shown here is derived from an EMBL/GenBank/DDBJ whole genome shotgun (WGS) entry which is preliminary data.</text>
</comment>
<dbReference type="Pfam" id="PF00266">
    <property type="entry name" value="Aminotran_5"/>
    <property type="match status" value="1"/>
</dbReference>
<dbReference type="PANTHER" id="PTHR21152:SF24">
    <property type="entry name" value="ALANINE--GLYOXYLATE AMINOTRANSFERASE 1"/>
    <property type="match status" value="1"/>
</dbReference>
<name>A0A9P5Y671_9AGAR</name>
<gene>
    <name evidence="12" type="ORF">BDZ94DRAFT_1322252</name>
</gene>
<dbReference type="EC" id="2.6.1.44" evidence="3"/>
<dbReference type="InterPro" id="IPR000192">
    <property type="entry name" value="Aminotrans_V_dom"/>
</dbReference>
<dbReference type="InterPro" id="IPR015424">
    <property type="entry name" value="PyrdxlP-dep_Trfase"/>
</dbReference>
<sequence>MSSLPKDQTYMQPTHKLLAIPGPIEVTDEVLRAVAQPPVSHVSPQFVGVFRDCLNMTRQVVDTRTGQPFIIAGSGTLGWDQVASNLVEPGESVLVLHTGYFGDGFKDCLRTYGAQVDELRGELGVPVNLHAIEKALKTKKYKAITVTHVDTSTGVLSNVKAIAHIVRQVSPETLVVLDGVCSVASEEIRMDAWGIDVVLTASQKGLGAPPGLSILIASQRAIKTFETRVAPVPSYYSNWKKWLPIMRAYGNNTPAYFGTPPVNLIQAYHASLTQITTSSPSLQERFRIHQQVSQRVKAIASQLGLKQVPKDSANAANGMTALYLPDGIAASDIVPRLAAKGVVIAGGLLGDIKNKYIRIGHMGTSAVNAERGDIETITNCLQESLEEAKAERDARLSSAKVSVVTEV</sequence>
<evidence type="ECO:0000256" key="2">
    <source>
        <dbReference type="ARBA" id="ARBA00009236"/>
    </source>
</evidence>
<evidence type="ECO:0000256" key="6">
    <source>
        <dbReference type="ARBA" id="ARBA00022898"/>
    </source>
</evidence>
<dbReference type="GO" id="GO:0005777">
    <property type="term" value="C:peroxisome"/>
    <property type="evidence" value="ECO:0007669"/>
    <property type="project" value="TreeGrafter"/>
</dbReference>
<evidence type="ECO:0000256" key="1">
    <source>
        <dbReference type="ARBA" id="ARBA00001933"/>
    </source>
</evidence>
<protein>
    <recommendedName>
        <fullName evidence="3">alanine--glyoxylate transaminase</fullName>
        <ecNumber evidence="3">2.6.1.44</ecNumber>
    </recommendedName>
</protein>
<keyword evidence="13" id="KW-1185">Reference proteome</keyword>
<dbReference type="InterPro" id="IPR020578">
    <property type="entry name" value="Aminotrans_V_PyrdxlP_BS"/>
</dbReference>
<evidence type="ECO:0000313" key="12">
    <source>
        <dbReference type="EMBL" id="KAF9462960.1"/>
    </source>
</evidence>
<accession>A0A9P5Y671</accession>
<dbReference type="InterPro" id="IPR024169">
    <property type="entry name" value="SP_NH2Trfase/AEP_transaminase"/>
</dbReference>
<comment type="cofactor">
    <cofactor evidence="1 8 10">
        <name>pyridoxal 5'-phosphate</name>
        <dbReference type="ChEBI" id="CHEBI:597326"/>
    </cofactor>
</comment>
<dbReference type="FunFam" id="3.90.1150.10:FF:000049">
    <property type="entry name" value="Alanine-glyoxylate aminotransferase 1"/>
    <property type="match status" value="1"/>
</dbReference>
<evidence type="ECO:0000259" key="11">
    <source>
        <dbReference type="Pfam" id="PF00266"/>
    </source>
</evidence>
<dbReference type="OrthoDB" id="7403325at2759"/>